<dbReference type="InterPro" id="IPR000182">
    <property type="entry name" value="GNAT_dom"/>
</dbReference>
<keyword evidence="3" id="KW-1185">Reference proteome</keyword>
<dbReference type="GO" id="GO:0016747">
    <property type="term" value="F:acyltransferase activity, transferring groups other than amino-acyl groups"/>
    <property type="evidence" value="ECO:0007669"/>
    <property type="project" value="InterPro"/>
</dbReference>
<comment type="caution">
    <text evidence="2">The sequence shown here is derived from an EMBL/GenBank/DDBJ whole genome shotgun (WGS) entry which is preliminary data.</text>
</comment>
<evidence type="ECO:0000313" key="3">
    <source>
        <dbReference type="Proteomes" id="UP000248806"/>
    </source>
</evidence>
<protein>
    <submittedName>
        <fullName evidence="2">Putative N-acetyltransferase YhbS</fullName>
    </submittedName>
</protein>
<dbReference type="Proteomes" id="UP000248806">
    <property type="component" value="Unassembled WGS sequence"/>
</dbReference>
<dbReference type="PROSITE" id="PS51186">
    <property type="entry name" value="GNAT"/>
    <property type="match status" value="1"/>
</dbReference>
<feature type="domain" description="N-acetyltransferase" evidence="1">
    <location>
        <begin position="1"/>
        <end position="155"/>
    </location>
</feature>
<dbReference type="Gene3D" id="3.40.630.30">
    <property type="match status" value="1"/>
</dbReference>
<accession>A0A326U957</accession>
<dbReference type="PANTHER" id="PTHR43617:SF2">
    <property type="entry name" value="UPF0039 PROTEIN SLL0451"/>
    <property type="match status" value="1"/>
</dbReference>
<dbReference type="CDD" id="cd04301">
    <property type="entry name" value="NAT_SF"/>
    <property type="match status" value="1"/>
</dbReference>
<reference evidence="2 3" key="1">
    <citation type="submission" date="2018-06" db="EMBL/GenBank/DDBJ databases">
        <title>Genomic Encyclopedia of Archaeal and Bacterial Type Strains, Phase II (KMG-II): from individual species to whole genera.</title>
        <authorList>
            <person name="Goeker M."/>
        </authorList>
    </citation>
    <scope>NUCLEOTIDE SEQUENCE [LARGE SCALE GENOMIC DNA]</scope>
    <source>
        <strain evidence="2 3">ATCC BAA-1881</strain>
    </source>
</reference>
<dbReference type="Pfam" id="PF13527">
    <property type="entry name" value="Acetyltransf_9"/>
    <property type="match status" value="1"/>
</dbReference>
<dbReference type="RefSeq" id="WP_170142483.1">
    <property type="nucleotide sequence ID" value="NZ_BIFX01000002.1"/>
</dbReference>
<keyword evidence="2" id="KW-0808">Transferase</keyword>
<dbReference type="PANTHER" id="PTHR43617">
    <property type="entry name" value="L-AMINO ACID N-ACETYLTRANSFERASE"/>
    <property type="match status" value="1"/>
</dbReference>
<gene>
    <name evidence="2" type="ORF">EI42_01818</name>
</gene>
<evidence type="ECO:0000259" key="1">
    <source>
        <dbReference type="PROSITE" id="PS51186"/>
    </source>
</evidence>
<proteinExistence type="predicted"/>
<dbReference type="EMBL" id="QKUF01000004">
    <property type="protein sequence ID" value="PZW32726.1"/>
    <property type="molecule type" value="Genomic_DNA"/>
</dbReference>
<dbReference type="InterPro" id="IPR016181">
    <property type="entry name" value="Acyl_CoA_acyltransferase"/>
</dbReference>
<sequence length="307" mass="33585">MNIRSEVFSDYAVIGALHARAFDNRATEAIIVALLRQRRSFDPELSLVAERDGHIVGHALFSPQRMRLLEQTVPVVNLAPIAVDPAYQGQGIGSQLIMEGHRLAAAKGYQGSVLLGHPDYYPRFGYQTGAFGVSELVVPCEKRGAGTVCMRKPIYEDVPALHALWEHEEGAVDAALDPGTDLLDWLSPNPTIQATVYTREGEIVGYTRTHSKEPTKPLVFLAQDHEAARAIVAIMACSSNISEEEYVLPLHPSSASTPAFGAATCTTWKAAMMCSFGSEIIEAYLSMVQHKQRAPGRVIWPVAFELE</sequence>
<dbReference type="SUPFAM" id="SSF55729">
    <property type="entry name" value="Acyl-CoA N-acyltransferases (Nat)"/>
    <property type="match status" value="1"/>
</dbReference>
<evidence type="ECO:0000313" key="2">
    <source>
        <dbReference type="EMBL" id="PZW32726.1"/>
    </source>
</evidence>
<dbReference type="AlphaFoldDB" id="A0A326U957"/>
<dbReference type="InterPro" id="IPR050276">
    <property type="entry name" value="MshD_Acetyltransferase"/>
</dbReference>
<name>A0A326U957_THEHA</name>
<organism evidence="2 3">
    <name type="scientific">Thermosporothrix hazakensis</name>
    <dbReference type="NCBI Taxonomy" id="644383"/>
    <lineage>
        <taxon>Bacteria</taxon>
        <taxon>Bacillati</taxon>
        <taxon>Chloroflexota</taxon>
        <taxon>Ktedonobacteria</taxon>
        <taxon>Ktedonobacterales</taxon>
        <taxon>Thermosporotrichaceae</taxon>
        <taxon>Thermosporothrix</taxon>
    </lineage>
</organism>